<evidence type="ECO:0000259" key="9">
    <source>
        <dbReference type="Pfam" id="PF08533"/>
    </source>
</evidence>
<keyword evidence="11" id="KW-1185">Reference proteome</keyword>
<keyword evidence="4 6" id="KW-0378">Hydrolase</keyword>
<comment type="caution">
    <text evidence="10">The sequence shown here is derived from an EMBL/GenBank/DDBJ whole genome shotgun (WGS) entry which is preliminary data.</text>
</comment>
<evidence type="ECO:0000256" key="5">
    <source>
        <dbReference type="ARBA" id="ARBA00023295"/>
    </source>
</evidence>
<evidence type="ECO:0000313" key="10">
    <source>
        <dbReference type="EMBL" id="GAA3728026.1"/>
    </source>
</evidence>
<dbReference type="InterPro" id="IPR013739">
    <property type="entry name" value="Beta_galactosidase_C"/>
</dbReference>
<dbReference type="SUPFAM" id="SSF52317">
    <property type="entry name" value="Class I glutamine amidotransferase-like"/>
    <property type="match status" value="1"/>
</dbReference>
<name>A0ABP7F228_9ACTN</name>
<evidence type="ECO:0000256" key="1">
    <source>
        <dbReference type="ARBA" id="ARBA00001412"/>
    </source>
</evidence>
<organism evidence="10 11">
    <name type="scientific">Salinactinospora qingdaonensis</name>
    <dbReference type="NCBI Taxonomy" id="702744"/>
    <lineage>
        <taxon>Bacteria</taxon>
        <taxon>Bacillati</taxon>
        <taxon>Actinomycetota</taxon>
        <taxon>Actinomycetes</taxon>
        <taxon>Streptosporangiales</taxon>
        <taxon>Nocardiopsidaceae</taxon>
        <taxon>Salinactinospora</taxon>
    </lineage>
</organism>
<dbReference type="PIRSF" id="PIRSF001084">
    <property type="entry name" value="B-galactosidase"/>
    <property type="match status" value="1"/>
</dbReference>
<evidence type="ECO:0000256" key="4">
    <source>
        <dbReference type="ARBA" id="ARBA00022801"/>
    </source>
</evidence>
<evidence type="ECO:0000259" key="8">
    <source>
        <dbReference type="Pfam" id="PF08532"/>
    </source>
</evidence>
<protein>
    <recommendedName>
        <fullName evidence="3 6">Beta-galactosidase</fullName>
        <shortName evidence="6">Beta-gal</shortName>
        <ecNumber evidence="3 6">3.2.1.23</ecNumber>
    </recommendedName>
</protein>
<dbReference type="EC" id="3.2.1.23" evidence="3 6"/>
<accession>A0ABP7F228</accession>
<dbReference type="Gene3D" id="2.60.40.1180">
    <property type="entry name" value="Golgi alpha-mannosidase II"/>
    <property type="match status" value="1"/>
</dbReference>
<dbReference type="InterPro" id="IPR003476">
    <property type="entry name" value="Glyco_hydro_42"/>
</dbReference>
<dbReference type="EMBL" id="BAABDD010000002">
    <property type="protein sequence ID" value="GAA3728026.1"/>
    <property type="molecule type" value="Genomic_DNA"/>
</dbReference>
<dbReference type="Pfam" id="PF08532">
    <property type="entry name" value="Glyco_hydro_42M"/>
    <property type="match status" value="1"/>
</dbReference>
<comment type="similarity">
    <text evidence="2 6">Belongs to the glycosyl hydrolase 42 family.</text>
</comment>
<dbReference type="PANTHER" id="PTHR36447">
    <property type="entry name" value="BETA-GALACTOSIDASE GANA"/>
    <property type="match status" value="1"/>
</dbReference>
<evidence type="ECO:0000259" key="7">
    <source>
        <dbReference type="Pfam" id="PF02449"/>
    </source>
</evidence>
<evidence type="ECO:0000256" key="6">
    <source>
        <dbReference type="PIRNR" id="PIRNR001084"/>
    </source>
</evidence>
<comment type="catalytic activity">
    <reaction evidence="1 6">
        <text>Hydrolysis of terminal non-reducing beta-D-galactose residues in beta-D-galactosides.</text>
        <dbReference type="EC" id="3.2.1.23"/>
    </reaction>
</comment>
<dbReference type="CDD" id="cd03143">
    <property type="entry name" value="A4_beta-galactosidase_middle_domain"/>
    <property type="match status" value="1"/>
</dbReference>
<dbReference type="SUPFAM" id="SSF51445">
    <property type="entry name" value="(Trans)glycosidases"/>
    <property type="match status" value="1"/>
</dbReference>
<dbReference type="Pfam" id="PF02449">
    <property type="entry name" value="Glyco_hydro_42"/>
    <property type="match status" value="1"/>
</dbReference>
<feature type="domain" description="Glycoside hydrolase family 42 N-terminal" evidence="7">
    <location>
        <begin position="22"/>
        <end position="394"/>
    </location>
</feature>
<evidence type="ECO:0000313" key="11">
    <source>
        <dbReference type="Proteomes" id="UP001500908"/>
    </source>
</evidence>
<dbReference type="InterPro" id="IPR017853">
    <property type="entry name" value="GH"/>
</dbReference>
<dbReference type="RefSeq" id="WP_344966984.1">
    <property type="nucleotide sequence ID" value="NZ_BAABDD010000002.1"/>
</dbReference>
<keyword evidence="5 6" id="KW-0326">Glycosidase</keyword>
<evidence type="ECO:0000256" key="3">
    <source>
        <dbReference type="ARBA" id="ARBA00012756"/>
    </source>
</evidence>
<dbReference type="Pfam" id="PF08533">
    <property type="entry name" value="Glyco_hydro_42C"/>
    <property type="match status" value="1"/>
</dbReference>
<dbReference type="InterPro" id="IPR013529">
    <property type="entry name" value="Glyco_hydro_42_N"/>
</dbReference>
<dbReference type="InterPro" id="IPR013780">
    <property type="entry name" value="Glyco_hydro_b"/>
</dbReference>
<dbReference type="InterPro" id="IPR029062">
    <property type="entry name" value="Class_I_gatase-like"/>
</dbReference>
<sequence length="669" mass="74186">MPPARNRRELPWPPVGLSYGGDYNPEQWPEHVWDEDVALMRQAKVNLVSVGIFAWASIEPRPGHYEFDWLDRVLDRLHAGGVRVALATATASPPPWLARRHPEILPQRADGTRLWPGGRQSYCPSSPVYREKALELTEHIATRYREHPALALWHIDNELGCHNAHCYCDVSAASFREWLRRRYGDIDALNAAWGTRFWSQRYDSFAEVLPPRTAPTEPNPTQQLDFRRFSSDELLGAYLAQREVLRRITPDIPATTNLMVSSHERDQDYWSWAPSLDVIANDHYLTVDDEHSHVELAFSADLTRGLAGGGPWLLMEHSTSAVNWQPRNRAKRPGEMRRNSLAHLARGAEAVMFFQWRASFAGAEKYHSAMLPHAGTDTQIWRASTELGADLDKLGEIAGTRVHADVAMVFDWQAWWATETAFHPTVDVTYLDRLHAHYRALWQRGITVDLVPPEADLSGYRLVLVCTLYMVTDTAAQRLREFVAAGGTALVTYFSGIVDENDHVRLGGYPGAYREILGISTEEFAPLGAGERVGLDDGSSATVWTELLRTRGAEALASYAEGPLAGVPALTRNRVGAGTAFYAATRLDETGLAALTDRLIAEAGVAPTAGTRPGVEVVRRSGAESSYLFVINHTATPAHLDVHGTELLGDTEVSGRLTVAAGEVAVVRE</sequence>
<dbReference type="Gene3D" id="3.40.50.880">
    <property type="match status" value="1"/>
</dbReference>
<evidence type="ECO:0000256" key="2">
    <source>
        <dbReference type="ARBA" id="ARBA00005940"/>
    </source>
</evidence>
<dbReference type="Proteomes" id="UP001500908">
    <property type="component" value="Unassembled WGS sequence"/>
</dbReference>
<dbReference type="InterPro" id="IPR013738">
    <property type="entry name" value="Beta_galactosidase_Trimer"/>
</dbReference>
<dbReference type="Gene3D" id="3.20.20.80">
    <property type="entry name" value="Glycosidases"/>
    <property type="match status" value="1"/>
</dbReference>
<feature type="domain" description="Beta-galactosidase C-terminal" evidence="9">
    <location>
        <begin position="614"/>
        <end position="669"/>
    </location>
</feature>
<proteinExistence type="inferred from homology"/>
<dbReference type="PANTHER" id="PTHR36447:SF1">
    <property type="entry name" value="BETA-GALACTOSIDASE GANA"/>
    <property type="match status" value="1"/>
</dbReference>
<reference evidence="11" key="1">
    <citation type="journal article" date="2019" name="Int. J. Syst. Evol. Microbiol.">
        <title>The Global Catalogue of Microorganisms (GCM) 10K type strain sequencing project: providing services to taxonomists for standard genome sequencing and annotation.</title>
        <authorList>
            <consortium name="The Broad Institute Genomics Platform"/>
            <consortium name="The Broad Institute Genome Sequencing Center for Infectious Disease"/>
            <person name="Wu L."/>
            <person name="Ma J."/>
        </authorList>
    </citation>
    <scope>NUCLEOTIDE SEQUENCE [LARGE SCALE GENOMIC DNA]</scope>
    <source>
        <strain evidence="11">JCM 17137</strain>
    </source>
</reference>
<gene>
    <name evidence="10" type="ORF">GCM10022402_05900</name>
</gene>
<feature type="domain" description="Beta-galactosidase trimerisation" evidence="8">
    <location>
        <begin position="404"/>
        <end position="605"/>
    </location>
</feature>